<protein>
    <submittedName>
        <fullName evidence="3">17105_t:CDS:1</fullName>
    </submittedName>
</protein>
<feature type="region of interest" description="Disordered" evidence="1">
    <location>
        <begin position="119"/>
        <end position="142"/>
    </location>
</feature>
<evidence type="ECO:0000313" key="4">
    <source>
        <dbReference type="Proteomes" id="UP000789405"/>
    </source>
</evidence>
<comment type="caution">
    <text evidence="3">The sequence shown here is derived from an EMBL/GenBank/DDBJ whole genome shotgun (WGS) entry which is preliminary data.</text>
</comment>
<dbReference type="AlphaFoldDB" id="A0A9N9F0Z6"/>
<feature type="domain" description="DUF7932" evidence="2">
    <location>
        <begin position="184"/>
        <end position="300"/>
    </location>
</feature>
<evidence type="ECO:0000259" key="2">
    <source>
        <dbReference type="Pfam" id="PF25560"/>
    </source>
</evidence>
<dbReference type="Proteomes" id="UP000789405">
    <property type="component" value="Unassembled WGS sequence"/>
</dbReference>
<evidence type="ECO:0000256" key="1">
    <source>
        <dbReference type="SAM" id="MobiDB-lite"/>
    </source>
</evidence>
<dbReference type="InterPro" id="IPR057692">
    <property type="entry name" value="DUF7932"/>
</dbReference>
<dbReference type="Pfam" id="PF25560">
    <property type="entry name" value="DUF7932"/>
    <property type="match status" value="1"/>
</dbReference>
<keyword evidence="4" id="KW-1185">Reference proteome</keyword>
<dbReference type="OrthoDB" id="2436921at2759"/>
<accession>A0A9N9F0Z6</accession>
<dbReference type="EMBL" id="CAJVPY010000962">
    <property type="protein sequence ID" value="CAG8500812.1"/>
    <property type="molecule type" value="Genomic_DNA"/>
</dbReference>
<gene>
    <name evidence="3" type="ORF">DERYTH_LOCUS2892</name>
</gene>
<name>A0A9N9F0Z6_9GLOM</name>
<sequence length="1272" mass="143339">MNLKKAFILDHGAHGAPGRDAGFFLPATNGERGGDGGNAGAGTSGANGGKGGTITLHMNDTDSGLLMLFVTAWTPNISYSLDVNGGMGGRGGTGGRGGKSYSDTQTFRASNGARAVRINYKPGGSPGRNGSNGLRPTSALHSGTPGTNGVFRFLIKNSITNDVTEYNEIYDIRLQDVIIHSVTGAYEPGAKIIIDSINVYNKSNTPTPRRDIRVNINDAKWIHNQKLKEHILLPQRIEKPTLKEINCNQPFSFLIGEHIVDKPGPPLRASDKLHLMATMTGVERVFPTFDINGHTINIQFPIELTRVSHMNSMVVGHVAKVIWKVKNTSNVDFGVQAKNKRLICVRLCKVGGEVSPSALKFGLKPDQKGVSTVPPVQNMENEYGFEIPLLKAGETLKLEAALTLTEAEAFECADFWLYLELGKIEVPSTPKIVHILSFDIRVSTIYRGFPQGFYPDVLLVTNHKTTRDEYLAWVKLFKETLGLRFFTWDISQMGHFSLMSNITTLYSNEPTTLMKDFSGKTMIVLGNDFEYGEYGQKVTARNLILKNEWIEAIHKNDSNAGKDECVNVLDELLTNAFEEFRENKSEFENVRGFTQFMIGKDDVILEEIPPENAEENNLEKNIPEENNLEKNIPKENDLEENDSEEDILEEKFDIKQLTSDPAKLIEEITEVHIRPKLFFNMEKRMRKKATKIDKNLRKLRPHFQHHVIYQWNNVKLSLFQSKKNREKKGGSVIVTPSMTTTKRRVDVKLFKIDRLPAFNFLLRMKKFYHYINLKFIDSISAFLTASWHKSTLEFISTPINLRGIIAGLGIDNHFCILEMIFITGPLHEGEETYDIDLFLKGSHRTLNDKDKYVAELLKQQIIYDIAVELSAICDGVGGNSSLKDEEILGMMENLRRLVWKVESLSGKNCLPPETTKESLLPAISDYNDDVERTVVGDAGVEDEIIFFMFPVKQDTPLGEWMMDQEYPNQFYLIGELQKCNTMDLLHRIGDATIIDFADPRSSEKLDQLNVKIDNSILEENDIENEELIDPPTSTLKEKKSLDSINDVALSLKVKAPLISINDVELSLSKKESLSSINGVADSQDIIPDNPNFLSIQYDNSTEISSPKSIFSGLSFASSMTRASKRSSSSFSSSGLSASRSRITYKNLDPKRQQTINSFEKGAKLQLCTKIQKHYKQWKRASGIFDLSRKDLRRKAMETIFEPFELLVDNTLYGRNIRKKGNGQVGGVKNIIISYPKYNQQKEVEKQRINNIKDMIEKFQIFHNQMILDTVIE</sequence>
<reference evidence="3" key="1">
    <citation type="submission" date="2021-06" db="EMBL/GenBank/DDBJ databases">
        <authorList>
            <person name="Kallberg Y."/>
            <person name="Tangrot J."/>
            <person name="Rosling A."/>
        </authorList>
    </citation>
    <scope>NUCLEOTIDE SEQUENCE</scope>
    <source>
        <strain evidence="3">MA453B</strain>
    </source>
</reference>
<proteinExistence type="predicted"/>
<feature type="compositionally biased region" description="Gly residues" evidence="1">
    <location>
        <begin position="35"/>
        <end position="46"/>
    </location>
</feature>
<evidence type="ECO:0000313" key="3">
    <source>
        <dbReference type="EMBL" id="CAG8500812.1"/>
    </source>
</evidence>
<feature type="region of interest" description="Disordered" evidence="1">
    <location>
        <begin position="24"/>
        <end position="46"/>
    </location>
</feature>
<organism evidence="3 4">
    <name type="scientific">Dentiscutata erythropus</name>
    <dbReference type="NCBI Taxonomy" id="1348616"/>
    <lineage>
        <taxon>Eukaryota</taxon>
        <taxon>Fungi</taxon>
        <taxon>Fungi incertae sedis</taxon>
        <taxon>Mucoromycota</taxon>
        <taxon>Glomeromycotina</taxon>
        <taxon>Glomeromycetes</taxon>
        <taxon>Diversisporales</taxon>
        <taxon>Gigasporaceae</taxon>
        <taxon>Dentiscutata</taxon>
    </lineage>
</organism>